<evidence type="ECO:0000256" key="1">
    <source>
        <dbReference type="ARBA" id="ARBA00004613"/>
    </source>
</evidence>
<dbReference type="CDD" id="cd00707">
    <property type="entry name" value="Pancreat_lipase_like"/>
    <property type="match status" value="1"/>
</dbReference>
<dbReference type="GO" id="GO:0005615">
    <property type="term" value="C:extracellular space"/>
    <property type="evidence" value="ECO:0000318"/>
    <property type="project" value="GO_Central"/>
</dbReference>
<evidence type="ECO:0000256" key="5">
    <source>
        <dbReference type="SAM" id="SignalP"/>
    </source>
</evidence>
<dbReference type="KEGG" id="bfo:118417293"/>
<evidence type="ECO:0000256" key="2">
    <source>
        <dbReference type="ARBA" id="ARBA00010701"/>
    </source>
</evidence>
<keyword evidence="5" id="KW-0732">Signal</keyword>
<dbReference type="Gene3D" id="3.40.50.1820">
    <property type="entry name" value="alpha/beta hydrolase"/>
    <property type="match status" value="1"/>
</dbReference>
<reference evidence="8" key="2">
    <citation type="submission" date="2025-08" db="UniProtKB">
        <authorList>
            <consortium name="RefSeq"/>
        </authorList>
    </citation>
    <scope>IDENTIFICATION</scope>
    <source>
        <strain evidence="8">S238N-H82</strain>
        <tissue evidence="8">Testes</tissue>
    </source>
</reference>
<keyword evidence="7" id="KW-1185">Reference proteome</keyword>
<keyword evidence="3" id="KW-0964">Secreted</keyword>
<dbReference type="InterPro" id="IPR029058">
    <property type="entry name" value="AB_hydrolase_fold"/>
</dbReference>
<dbReference type="GeneID" id="118417293"/>
<name>A0A9J7L9K6_BRAFL</name>
<evidence type="ECO:0000313" key="8">
    <source>
        <dbReference type="RefSeq" id="XP_035678688.1"/>
    </source>
</evidence>
<comment type="subcellular location">
    <subcellularLocation>
        <location evidence="1">Secreted</location>
    </subcellularLocation>
</comment>
<dbReference type="GO" id="GO:0016298">
    <property type="term" value="F:lipase activity"/>
    <property type="evidence" value="ECO:0000318"/>
    <property type="project" value="GO_Central"/>
</dbReference>
<dbReference type="InterPro" id="IPR013818">
    <property type="entry name" value="Lipase"/>
</dbReference>
<dbReference type="SUPFAM" id="SSF53474">
    <property type="entry name" value="alpha/beta-Hydrolases"/>
    <property type="match status" value="1"/>
</dbReference>
<feature type="chain" id="PRO_5039939793" evidence="5">
    <location>
        <begin position="18"/>
        <end position="452"/>
    </location>
</feature>
<evidence type="ECO:0000256" key="4">
    <source>
        <dbReference type="RuleBase" id="RU004262"/>
    </source>
</evidence>
<dbReference type="GO" id="GO:0016042">
    <property type="term" value="P:lipid catabolic process"/>
    <property type="evidence" value="ECO:0000318"/>
    <property type="project" value="GO_Central"/>
</dbReference>
<dbReference type="RefSeq" id="XP_035678688.1">
    <property type="nucleotide sequence ID" value="XM_035822795.1"/>
</dbReference>
<dbReference type="OrthoDB" id="199913at2759"/>
<evidence type="ECO:0000256" key="3">
    <source>
        <dbReference type="ARBA" id="ARBA00022525"/>
    </source>
</evidence>
<gene>
    <name evidence="8" type="primary">LOC118417293</name>
</gene>
<evidence type="ECO:0000259" key="6">
    <source>
        <dbReference type="Pfam" id="PF00151"/>
    </source>
</evidence>
<accession>A0A9J7L9K6</accession>
<feature type="domain" description="Lipase" evidence="6">
    <location>
        <begin position="37"/>
        <end position="321"/>
    </location>
</feature>
<proteinExistence type="inferred from homology"/>
<dbReference type="Pfam" id="PF00151">
    <property type="entry name" value="Lipase"/>
    <property type="match status" value="1"/>
</dbReference>
<dbReference type="InterPro" id="IPR000734">
    <property type="entry name" value="TAG_lipase"/>
</dbReference>
<organism evidence="7 8">
    <name type="scientific">Branchiostoma floridae</name>
    <name type="common">Florida lancelet</name>
    <name type="synonym">Amphioxus</name>
    <dbReference type="NCBI Taxonomy" id="7739"/>
    <lineage>
        <taxon>Eukaryota</taxon>
        <taxon>Metazoa</taxon>
        <taxon>Chordata</taxon>
        <taxon>Cephalochordata</taxon>
        <taxon>Leptocardii</taxon>
        <taxon>Amphioxiformes</taxon>
        <taxon>Branchiostomatidae</taxon>
        <taxon>Branchiostoma</taxon>
    </lineage>
</organism>
<dbReference type="AlphaFoldDB" id="A0A9J7L9K6"/>
<dbReference type="PRINTS" id="PR00821">
    <property type="entry name" value="TAGLIPASE"/>
</dbReference>
<sequence>MQRLLAFVFFSLMAALGEKSLSEACYAKARRFVSDGPVDVKYYLHTRENGGTPTVLTGNIPNVSDTHYRSDRPTKFIIHGFRSQGDLPWVLEMANALLQAEDLNVFAVDWREGAASVVGVTYIKAKNNCRTVGQIVGEFVTKLGQPPNMTHIIGHSLGAHAAGFAGMTAQSEANLTIARISGLDPAGPLFRGNPPADRLDRSDATFVDVIHTETFILGIKEPVGHVDFYPNEGWLQPGCFLSELSACSHSRAQDFFTESISSECQFLAYRCHSWDTFIRNQQLLCDDCSHIGLNGACSVMGYHSVNYRNYAGDSMYLMTKNADIPPHCRTGRARRDTETEQCVQSLDSDLRQEIRDYVDSIADMKEMGLQEDFCSMYSVMEAGVANITAPVTNCGPEDIPVILEYIADGKYDAVKGWAVDLCPRSGGDRAFTLKSASLVIGLQLILVVTLWG</sequence>
<evidence type="ECO:0000313" key="7">
    <source>
        <dbReference type="Proteomes" id="UP000001554"/>
    </source>
</evidence>
<dbReference type="InterPro" id="IPR033906">
    <property type="entry name" value="Lipase_N"/>
</dbReference>
<dbReference type="OMA" id="QPRDTTH"/>
<dbReference type="PANTHER" id="PTHR11610:SF178">
    <property type="entry name" value="LIPASE MEMBER H-A-LIKE PROTEIN"/>
    <property type="match status" value="1"/>
</dbReference>
<reference evidence="7" key="1">
    <citation type="journal article" date="2020" name="Nat. Ecol. Evol.">
        <title>Deeply conserved synteny resolves early events in vertebrate evolution.</title>
        <authorList>
            <person name="Simakov O."/>
            <person name="Marletaz F."/>
            <person name="Yue J.X."/>
            <person name="O'Connell B."/>
            <person name="Jenkins J."/>
            <person name="Brandt A."/>
            <person name="Calef R."/>
            <person name="Tung C.H."/>
            <person name="Huang T.K."/>
            <person name="Schmutz J."/>
            <person name="Satoh N."/>
            <person name="Yu J.K."/>
            <person name="Putnam N.H."/>
            <person name="Green R.E."/>
            <person name="Rokhsar D.S."/>
        </authorList>
    </citation>
    <scope>NUCLEOTIDE SEQUENCE [LARGE SCALE GENOMIC DNA]</scope>
    <source>
        <strain evidence="7">S238N-H82</strain>
    </source>
</reference>
<comment type="similarity">
    <text evidence="2 4">Belongs to the AB hydrolase superfamily. Lipase family.</text>
</comment>
<dbReference type="PANTHER" id="PTHR11610">
    <property type="entry name" value="LIPASE"/>
    <property type="match status" value="1"/>
</dbReference>
<protein>
    <submittedName>
        <fullName evidence="8">Probable phospholipase A1 magnifin isoform X1</fullName>
    </submittedName>
</protein>
<dbReference type="Proteomes" id="UP000001554">
    <property type="component" value="Chromosome 6"/>
</dbReference>
<feature type="signal peptide" evidence="5">
    <location>
        <begin position="1"/>
        <end position="17"/>
    </location>
</feature>